<protein>
    <submittedName>
        <fullName evidence="1">Uncharacterized protein</fullName>
    </submittedName>
</protein>
<evidence type="ECO:0000313" key="1">
    <source>
        <dbReference type="EMBL" id="KAF6223815.1"/>
    </source>
</evidence>
<keyword evidence="2" id="KW-1185">Reference proteome</keyword>
<dbReference type="OrthoDB" id="10640448at2759"/>
<dbReference type="AlphaFoldDB" id="A0A8H6CHS2"/>
<comment type="caution">
    <text evidence="1">The sequence shown here is derived from an EMBL/GenBank/DDBJ whole genome shotgun (WGS) entry which is preliminary data.</text>
</comment>
<gene>
    <name evidence="1" type="ORF">HO173_013146</name>
</gene>
<name>A0A8H6CHS2_9LECA</name>
<accession>A0A8H6CHS2</accession>
<dbReference type="EMBL" id="JACCJC010000131">
    <property type="protein sequence ID" value="KAF6223815.1"/>
    <property type="molecule type" value="Genomic_DNA"/>
</dbReference>
<sequence>MGANKEVVRLSMTCRRLEEAEKMILEDFPRTELPAEAERLKRAKQKMIQDEVKSTVLTHFLHYVKFKGRRHLRESRRNSRR</sequence>
<proteinExistence type="predicted"/>
<dbReference type="Proteomes" id="UP000578531">
    <property type="component" value="Unassembled WGS sequence"/>
</dbReference>
<organism evidence="1 2">
    <name type="scientific">Letharia columbiana</name>
    <dbReference type="NCBI Taxonomy" id="112416"/>
    <lineage>
        <taxon>Eukaryota</taxon>
        <taxon>Fungi</taxon>
        <taxon>Dikarya</taxon>
        <taxon>Ascomycota</taxon>
        <taxon>Pezizomycotina</taxon>
        <taxon>Lecanoromycetes</taxon>
        <taxon>OSLEUM clade</taxon>
        <taxon>Lecanoromycetidae</taxon>
        <taxon>Lecanorales</taxon>
        <taxon>Lecanorineae</taxon>
        <taxon>Parmeliaceae</taxon>
        <taxon>Letharia</taxon>
    </lineage>
</organism>
<dbReference type="GeneID" id="59294774"/>
<dbReference type="RefSeq" id="XP_037158127.1">
    <property type="nucleotide sequence ID" value="XM_037314971.1"/>
</dbReference>
<reference evidence="1 2" key="1">
    <citation type="journal article" date="2020" name="Genomics">
        <title>Complete, high-quality genomes from long-read metagenomic sequencing of two wolf lichen thalli reveals enigmatic genome architecture.</title>
        <authorList>
            <person name="McKenzie S.K."/>
            <person name="Walston R.F."/>
            <person name="Allen J.L."/>
        </authorList>
    </citation>
    <scope>NUCLEOTIDE SEQUENCE [LARGE SCALE GENOMIC DNA]</scope>
    <source>
        <strain evidence="1">WasteWater2</strain>
    </source>
</reference>
<evidence type="ECO:0000313" key="2">
    <source>
        <dbReference type="Proteomes" id="UP000578531"/>
    </source>
</evidence>